<dbReference type="InterPro" id="IPR001895">
    <property type="entry name" value="RASGEF_cat_dom"/>
</dbReference>
<dbReference type="GO" id="GO:0007264">
    <property type="term" value="P:small GTPase-mediated signal transduction"/>
    <property type="evidence" value="ECO:0007669"/>
    <property type="project" value="InterPro"/>
</dbReference>
<comment type="caution">
    <text evidence="5">The sequence shown here is derived from an EMBL/GenBank/DDBJ whole genome shotgun (WGS) entry which is preliminary data.</text>
</comment>
<dbReference type="InterPro" id="IPR023578">
    <property type="entry name" value="Ras_GEF_dom_sf"/>
</dbReference>
<dbReference type="InterPro" id="IPR029899">
    <property type="entry name" value="KNDC1"/>
</dbReference>
<keyword evidence="1 2" id="KW-0344">Guanine-nucleotide releasing factor</keyword>
<dbReference type="PROSITE" id="PS50212">
    <property type="entry name" value="RASGEF_NTER"/>
    <property type="match status" value="1"/>
</dbReference>
<dbReference type="InterPro" id="IPR000651">
    <property type="entry name" value="Ras-like_Gua-exchang_fac_N"/>
</dbReference>
<dbReference type="GO" id="GO:0030425">
    <property type="term" value="C:dendrite"/>
    <property type="evidence" value="ECO:0007669"/>
    <property type="project" value="TreeGrafter"/>
</dbReference>
<feature type="non-terminal residue" evidence="5">
    <location>
        <position position="716"/>
    </location>
</feature>
<dbReference type="Proteomes" id="UP000549499">
    <property type="component" value="Unassembled WGS sequence"/>
</dbReference>
<dbReference type="PROSITE" id="PS50009">
    <property type="entry name" value="RASGEF_CAT"/>
    <property type="match status" value="1"/>
</dbReference>
<dbReference type="AlphaFoldDB" id="A0A7K5HZJ3"/>
<dbReference type="Gene3D" id="1.20.870.10">
    <property type="entry name" value="Son of sevenless (SoS) protein Chain: S domain 1"/>
    <property type="match status" value="1"/>
</dbReference>
<evidence type="ECO:0000313" key="5">
    <source>
        <dbReference type="EMBL" id="NWS74573.1"/>
    </source>
</evidence>
<keyword evidence="6" id="KW-1185">Reference proteome</keyword>
<dbReference type="Gene3D" id="1.10.840.10">
    <property type="entry name" value="Ras guanine-nucleotide exchange factors catalytic domain"/>
    <property type="match status" value="1"/>
</dbReference>
<feature type="non-terminal residue" evidence="5">
    <location>
        <position position="1"/>
    </location>
</feature>
<reference evidence="5 6" key="1">
    <citation type="submission" date="2019-09" db="EMBL/GenBank/DDBJ databases">
        <title>Bird 10,000 Genomes (B10K) Project - Family phase.</title>
        <authorList>
            <person name="Zhang G."/>
        </authorList>
    </citation>
    <scope>NUCLEOTIDE SEQUENCE [LARGE SCALE GENOMIC DNA]</scope>
    <source>
        <strain evidence="5">B10K-DU-003-44</strain>
        <tissue evidence="5">Muscle</tissue>
    </source>
</reference>
<evidence type="ECO:0000313" key="6">
    <source>
        <dbReference type="Proteomes" id="UP000549499"/>
    </source>
</evidence>
<dbReference type="EMBL" id="VYZB01000478">
    <property type="protein sequence ID" value="NWS74573.1"/>
    <property type="molecule type" value="Genomic_DNA"/>
</dbReference>
<proteinExistence type="predicted"/>
<dbReference type="CDD" id="cd06224">
    <property type="entry name" value="REM"/>
    <property type="match status" value="1"/>
</dbReference>
<evidence type="ECO:0000259" key="4">
    <source>
        <dbReference type="PROSITE" id="PS50212"/>
    </source>
</evidence>
<feature type="domain" description="Ras-GEF" evidence="3">
    <location>
        <begin position="435"/>
        <end position="686"/>
    </location>
</feature>
<dbReference type="PANTHER" id="PTHR21560:SF0">
    <property type="entry name" value="KINASE NON-CATALYTIC C-LOBE DOMAIN-CONTAINING PROTEIN 1"/>
    <property type="match status" value="1"/>
</dbReference>
<dbReference type="GO" id="GO:0043025">
    <property type="term" value="C:neuronal cell body"/>
    <property type="evidence" value="ECO:0007669"/>
    <property type="project" value="TreeGrafter"/>
</dbReference>
<organism evidence="5 6">
    <name type="scientific">Crotophaga sulcirostris</name>
    <name type="common">Groove-billed ani</name>
    <dbReference type="NCBI Taxonomy" id="33598"/>
    <lineage>
        <taxon>Eukaryota</taxon>
        <taxon>Metazoa</taxon>
        <taxon>Chordata</taxon>
        <taxon>Craniata</taxon>
        <taxon>Vertebrata</taxon>
        <taxon>Euteleostomi</taxon>
        <taxon>Archelosauria</taxon>
        <taxon>Archosauria</taxon>
        <taxon>Dinosauria</taxon>
        <taxon>Saurischia</taxon>
        <taxon>Theropoda</taxon>
        <taxon>Coelurosauria</taxon>
        <taxon>Aves</taxon>
        <taxon>Neognathae</taxon>
        <taxon>Neoaves</taxon>
        <taxon>Otidimorphae</taxon>
        <taxon>Cuculiformes</taxon>
        <taxon>Crotophagidae</taxon>
        <taxon>Crotophaga</taxon>
    </lineage>
</organism>
<dbReference type="FunFam" id="1.10.840.10:FF:000013">
    <property type="entry name" value="Kinase non-catalytic C-lobe domain-containing 1"/>
    <property type="match status" value="1"/>
</dbReference>
<dbReference type="GO" id="GO:0005085">
    <property type="term" value="F:guanyl-nucleotide exchange factor activity"/>
    <property type="evidence" value="ECO:0007669"/>
    <property type="project" value="UniProtKB-KW"/>
</dbReference>
<evidence type="ECO:0000256" key="2">
    <source>
        <dbReference type="PROSITE-ProRule" id="PRU00168"/>
    </source>
</evidence>
<dbReference type="OrthoDB" id="10254377at2759"/>
<dbReference type="Pfam" id="PF00618">
    <property type="entry name" value="RasGEF_N"/>
    <property type="match status" value="1"/>
</dbReference>
<dbReference type="PANTHER" id="PTHR21560">
    <property type="entry name" value="VERY KIND PROTEIN"/>
    <property type="match status" value="1"/>
</dbReference>
<dbReference type="GO" id="GO:0048814">
    <property type="term" value="P:regulation of dendrite morphogenesis"/>
    <property type="evidence" value="ECO:0007669"/>
    <property type="project" value="TreeGrafter"/>
</dbReference>
<gene>
    <name evidence="5" type="primary">Kndc1</name>
    <name evidence="5" type="ORF">CROSUL_R11461</name>
</gene>
<dbReference type="SMART" id="SM00229">
    <property type="entry name" value="RasGEFN"/>
    <property type="match status" value="1"/>
</dbReference>
<evidence type="ECO:0000259" key="3">
    <source>
        <dbReference type="PROSITE" id="PS50009"/>
    </source>
</evidence>
<dbReference type="FunFam" id="1.20.870.10:FF:000014">
    <property type="entry name" value="Kinase non-catalytic C-lobe domain-containing 1"/>
    <property type="match status" value="1"/>
</dbReference>
<dbReference type="SMART" id="SM00147">
    <property type="entry name" value="RasGEF"/>
    <property type="match status" value="1"/>
</dbReference>
<sequence>LQSNGCCVGPGFAEENVEPDKKTTVKIAGNRYLVPPNLPDFQSCSPGWSSAFYGAECFDSEVRSYMKNLGKQKASESQNIDAKKVELEQLLMMETKNYRKTIKFYQKLLQKERRSKGPETKSMLPKLRGQLQEMKSKVQFLELVKKYMQAKQWGVESCVLPTIIYNRRTDAMDVAPTDESSLLLYYSTEKHHCNNQNGMRVLQAGTPLGLMAYLYSRNAFLDGYVQQFLYTFRYFCTQEEFLQFLLDRISSTLSSASLDPSTSLTKIWNRSFCILQAWIEDCYSVDFATNTDLLRTLKEFISSKVAALNGCGERLLSLLEDASARKNGSAHHCSSMDRWEEEGEEDRKALHSLCKKLSEDVSRKAGLFFRLQYMEHNFNWKLSKGMGPIAQNQRERLYTIPLVLPKPCYNSFTEEFPVSFAKADEVGPYLLIESSTQQLCCQLTLLQQEVFHKCHPVHFLNSRALGVKDKSVAVQKTVSTETVSLKVCNLFLSKCIQDQYLLHLLQNADSVSTWVTAEIVTCHTSKLQVSLLSKFLLIAKCCYEQRNFATAMQILAGLENLIVRQLPAWKILPAKVAEIMEELKAVEVFLKSDSLCLMEGERFKTLPTIPSAHVLAMHVQQLETGGFTMTNGAHKWTKLRNIAKVVSQVHAFQENPYTYTPDFKLQSYLRRRITCFKDADISALAADNRANFYQIPAEKHSRIIQDTLRRMKATFQ</sequence>
<dbReference type="Pfam" id="PF00617">
    <property type="entry name" value="RasGEF"/>
    <property type="match status" value="1"/>
</dbReference>
<dbReference type="SUPFAM" id="SSF48366">
    <property type="entry name" value="Ras GEF"/>
    <property type="match status" value="1"/>
</dbReference>
<name>A0A7K5HZJ3_CROSL</name>
<protein>
    <submittedName>
        <fullName evidence="5">KNDC1 protein</fullName>
    </submittedName>
</protein>
<dbReference type="GO" id="GO:0032045">
    <property type="term" value="C:guanyl-nucleotide exchange factor complex"/>
    <property type="evidence" value="ECO:0007669"/>
    <property type="project" value="TreeGrafter"/>
</dbReference>
<dbReference type="InterPro" id="IPR036964">
    <property type="entry name" value="RASGEF_cat_dom_sf"/>
</dbReference>
<evidence type="ECO:0000256" key="1">
    <source>
        <dbReference type="ARBA" id="ARBA00022658"/>
    </source>
</evidence>
<accession>A0A7K5HZJ3</accession>
<feature type="domain" description="N-terminal Ras-GEF" evidence="4">
    <location>
        <begin position="198"/>
        <end position="323"/>
    </location>
</feature>